<sequence>MITGPDMSPSEKPGQALFRDQHTAVHASLLDLARDRFSALLARMFDGTDDSFFELANHAHTNNEQNRFFEAMREIRIRRRVIEAEFLAELEAELNAPGHYQEDLRAAADEIDMDTLSLVQNDALEESVAITTMVTKARANFAGELLNFQARVSSLYVHASAQNPVNPLDPDFIARTFLEVCHRSDLAMEIRERLILLKQFDREVLSFIGGILEDGNRLLAAAGILPNLKLGVQKSANSAGEAGTQSARPAAAAQNDSSAANAAEALAAQQQGEALFSQLQTLMASIRNKSGEAAENGGRAAPRDNVHYIADRQLFGALSNLQEQISERPLDDTQVLAVDMRASLDRFLASQHKDGPPPALSQADEDLINLVSMLFEFILQDYNLSAPVQVLISRLQIPILKVAIRDKAFFSKPSHPARKLLNSVAKAGIGWSDFSERRRDKLYEEIHSIVDRILNDYDGDMTLFQTLNDEFDAFRAREDRKASLVEQRTRESEVGRVKAQRAHRVVERLLQAKMEGGDLPDSAIRLLRNGWSQVMFLAFLKEESEHRFNQTVRVVDELTWCLQSRINRAGRERWVKIVPQLLKNLKSGLQDVSYDPAETEQLIIELKRDLTAHFKLASASTQPGDQDDVVGAPRSAVLSADIEAAKNAVERQAEMEDAALIEYLNRVDQLSPGAWVEYSLVNGSQFRCKLSTTIEETGTMIFVNRLGLKVVEKSRAEVAHELRRGRVKFLQEGMLVDRAMDAVMSNLRKISGKAA</sequence>
<dbReference type="Pfam" id="PF07793">
    <property type="entry name" value="DUF1631"/>
    <property type="match status" value="1"/>
</dbReference>
<dbReference type="InterPro" id="IPR012434">
    <property type="entry name" value="DUF1631"/>
</dbReference>
<evidence type="ECO:0000313" key="1">
    <source>
        <dbReference type="EMBL" id="GAA3976246.1"/>
    </source>
</evidence>
<organism evidence="1 2">
    <name type="scientific">Allohahella marinimesophila</name>
    <dbReference type="NCBI Taxonomy" id="1054972"/>
    <lineage>
        <taxon>Bacteria</taxon>
        <taxon>Pseudomonadati</taxon>
        <taxon>Pseudomonadota</taxon>
        <taxon>Gammaproteobacteria</taxon>
        <taxon>Oceanospirillales</taxon>
        <taxon>Hahellaceae</taxon>
        <taxon>Allohahella</taxon>
    </lineage>
</organism>
<dbReference type="EMBL" id="BAABBO010000019">
    <property type="protein sequence ID" value="GAA3976246.1"/>
    <property type="molecule type" value="Genomic_DNA"/>
</dbReference>
<proteinExistence type="predicted"/>
<name>A0ABP7Q5F0_9GAMM</name>
<evidence type="ECO:0000313" key="2">
    <source>
        <dbReference type="Proteomes" id="UP001501337"/>
    </source>
</evidence>
<dbReference type="Proteomes" id="UP001501337">
    <property type="component" value="Unassembled WGS sequence"/>
</dbReference>
<reference evidence="2" key="1">
    <citation type="journal article" date="2019" name="Int. J. Syst. Evol. Microbiol.">
        <title>The Global Catalogue of Microorganisms (GCM) 10K type strain sequencing project: providing services to taxonomists for standard genome sequencing and annotation.</title>
        <authorList>
            <consortium name="The Broad Institute Genomics Platform"/>
            <consortium name="The Broad Institute Genome Sequencing Center for Infectious Disease"/>
            <person name="Wu L."/>
            <person name="Ma J."/>
        </authorList>
    </citation>
    <scope>NUCLEOTIDE SEQUENCE [LARGE SCALE GENOMIC DNA]</scope>
    <source>
        <strain evidence="2">JCM 17555</strain>
    </source>
</reference>
<dbReference type="RefSeq" id="WP_344809093.1">
    <property type="nucleotide sequence ID" value="NZ_BAABBO010000019.1"/>
</dbReference>
<comment type="caution">
    <text evidence="1">The sequence shown here is derived from an EMBL/GenBank/DDBJ whole genome shotgun (WGS) entry which is preliminary data.</text>
</comment>
<keyword evidence="2" id="KW-1185">Reference proteome</keyword>
<accession>A0ABP7Q5F0</accession>
<gene>
    <name evidence="1" type="ORF">GCM10022278_36390</name>
</gene>
<protein>
    <submittedName>
        <fullName evidence="1">DUF1631 domain-containing protein</fullName>
    </submittedName>
</protein>